<organism evidence="2 3">
    <name type="scientific">Microbispora cellulosiformans</name>
    <dbReference type="NCBI Taxonomy" id="2614688"/>
    <lineage>
        <taxon>Bacteria</taxon>
        <taxon>Bacillati</taxon>
        <taxon>Actinomycetota</taxon>
        <taxon>Actinomycetes</taxon>
        <taxon>Streptosporangiales</taxon>
        <taxon>Streptosporangiaceae</taxon>
        <taxon>Microbispora</taxon>
    </lineage>
</organism>
<comment type="caution">
    <text evidence="2">The sequence shown here is derived from an EMBL/GenBank/DDBJ whole genome shotgun (WGS) entry which is preliminary data.</text>
</comment>
<sequence>MIPFELMWTEDEPAPARDRLVATGDPAADAYLRAGLGLPGAEYADHLARQSWQQAVADDDRLYGFRGTAERRQTAERRYDTARHERVVARTATRLARRDAEQSNPAAAALVTAELGTVRAVAAERTAARAAKDAARQARAERDARAAREAARQ</sequence>
<accession>A0A5J5K507</accession>
<dbReference type="Proteomes" id="UP000327011">
    <property type="component" value="Unassembled WGS sequence"/>
</dbReference>
<proteinExistence type="predicted"/>
<dbReference type="AlphaFoldDB" id="A0A5J5K507"/>
<evidence type="ECO:0000313" key="3">
    <source>
        <dbReference type="Proteomes" id="UP000327011"/>
    </source>
</evidence>
<evidence type="ECO:0000313" key="2">
    <source>
        <dbReference type="EMBL" id="KAA9379685.1"/>
    </source>
</evidence>
<name>A0A5J5K507_9ACTN</name>
<feature type="region of interest" description="Disordered" evidence="1">
    <location>
        <begin position="126"/>
        <end position="153"/>
    </location>
</feature>
<gene>
    <name evidence="2" type="ORF">F5972_08515</name>
</gene>
<keyword evidence="3" id="KW-1185">Reference proteome</keyword>
<evidence type="ECO:0000256" key="1">
    <source>
        <dbReference type="SAM" id="MobiDB-lite"/>
    </source>
</evidence>
<dbReference type="EMBL" id="VYTZ01000003">
    <property type="protein sequence ID" value="KAA9379685.1"/>
    <property type="molecule type" value="Genomic_DNA"/>
</dbReference>
<protein>
    <submittedName>
        <fullName evidence="2">Uncharacterized protein</fullName>
    </submittedName>
</protein>
<dbReference type="RefSeq" id="WP_150932874.1">
    <property type="nucleotide sequence ID" value="NZ_VYTZ01000003.1"/>
</dbReference>
<reference evidence="2 3" key="1">
    <citation type="submission" date="2019-09" db="EMBL/GenBank/DDBJ databases">
        <title>Screening of Novel Bioactive Compounds from Soil-Associated.</title>
        <authorList>
            <person name="Gong X."/>
        </authorList>
    </citation>
    <scope>NUCLEOTIDE SEQUENCE [LARGE SCALE GENOMIC DNA]</scope>
    <source>
        <strain evidence="2 3">Gxj-6</strain>
    </source>
</reference>